<reference evidence="5" key="1">
    <citation type="submission" date="2019-12" db="EMBL/GenBank/DDBJ databases">
        <title>Actinomadura physcomitrii sp. nov., a novel actinomycete isolated from moss [Physcomitrium sphaericum (Ludw) Fuernr].</title>
        <authorList>
            <person name="Zhuang X."/>
        </authorList>
    </citation>
    <scope>NUCLEOTIDE SEQUENCE [LARGE SCALE GENOMIC DNA]</scope>
    <source>
        <strain evidence="5">LD22</strain>
    </source>
</reference>
<dbReference type="PANTHER" id="PTHR43537:SF24">
    <property type="entry name" value="GLUCONATE OPERON TRANSCRIPTIONAL REPRESSOR"/>
    <property type="match status" value="1"/>
</dbReference>
<dbReference type="SMART" id="SM00345">
    <property type="entry name" value="HTH_GNTR"/>
    <property type="match status" value="1"/>
</dbReference>
<dbReference type="PROSITE" id="PS50949">
    <property type="entry name" value="HTH_GNTR"/>
    <property type="match status" value="1"/>
</dbReference>
<keyword evidence="6" id="KW-1185">Reference proteome</keyword>
<dbReference type="GO" id="GO:0003677">
    <property type="term" value="F:DNA binding"/>
    <property type="evidence" value="ECO:0007669"/>
    <property type="project" value="UniProtKB-KW"/>
</dbReference>
<dbReference type="InterPro" id="IPR011711">
    <property type="entry name" value="GntR_C"/>
</dbReference>
<evidence type="ECO:0000313" key="5">
    <source>
        <dbReference type="EMBL" id="MWA07029.1"/>
    </source>
</evidence>
<dbReference type="SUPFAM" id="SSF48008">
    <property type="entry name" value="GntR ligand-binding domain-like"/>
    <property type="match status" value="1"/>
</dbReference>
<evidence type="ECO:0000259" key="4">
    <source>
        <dbReference type="PROSITE" id="PS50949"/>
    </source>
</evidence>
<dbReference type="PRINTS" id="PR00035">
    <property type="entry name" value="HTHGNTR"/>
</dbReference>
<gene>
    <name evidence="5" type="ORF">F8568_043170</name>
</gene>
<dbReference type="Pfam" id="PF00392">
    <property type="entry name" value="GntR"/>
    <property type="match status" value="1"/>
</dbReference>
<dbReference type="AlphaFoldDB" id="A0A6I4MWH8"/>
<dbReference type="PANTHER" id="PTHR43537">
    <property type="entry name" value="TRANSCRIPTIONAL REGULATOR, GNTR FAMILY"/>
    <property type="match status" value="1"/>
</dbReference>
<dbReference type="Gene3D" id="1.20.120.530">
    <property type="entry name" value="GntR ligand-binding domain-like"/>
    <property type="match status" value="1"/>
</dbReference>
<dbReference type="Pfam" id="PF07729">
    <property type="entry name" value="FCD"/>
    <property type="match status" value="1"/>
</dbReference>
<dbReference type="RefSeq" id="WP_151599941.1">
    <property type="nucleotide sequence ID" value="NZ_WBMS02000061.1"/>
</dbReference>
<comment type="caution">
    <text evidence="5">The sequence shown here is derived from an EMBL/GenBank/DDBJ whole genome shotgun (WGS) entry which is preliminary data.</text>
</comment>
<dbReference type="SUPFAM" id="SSF46785">
    <property type="entry name" value="Winged helix' DNA-binding domain"/>
    <property type="match status" value="1"/>
</dbReference>
<dbReference type="InterPro" id="IPR000524">
    <property type="entry name" value="Tscrpt_reg_HTH_GntR"/>
</dbReference>
<dbReference type="CDD" id="cd07377">
    <property type="entry name" value="WHTH_GntR"/>
    <property type="match status" value="1"/>
</dbReference>
<dbReference type="EMBL" id="WBMS02000061">
    <property type="protein sequence ID" value="MWA07029.1"/>
    <property type="molecule type" value="Genomic_DNA"/>
</dbReference>
<keyword evidence="2" id="KW-0238">DNA-binding</keyword>
<protein>
    <submittedName>
        <fullName evidence="5">FCD domain-containing protein</fullName>
    </submittedName>
</protein>
<keyword evidence="3" id="KW-0804">Transcription</keyword>
<dbReference type="InterPro" id="IPR036388">
    <property type="entry name" value="WH-like_DNA-bd_sf"/>
</dbReference>
<evidence type="ECO:0000256" key="2">
    <source>
        <dbReference type="ARBA" id="ARBA00023125"/>
    </source>
</evidence>
<dbReference type="InterPro" id="IPR008920">
    <property type="entry name" value="TF_FadR/GntR_C"/>
</dbReference>
<dbReference type="Proteomes" id="UP000462055">
    <property type="component" value="Unassembled WGS sequence"/>
</dbReference>
<keyword evidence="1" id="KW-0805">Transcription regulation</keyword>
<dbReference type="SMART" id="SM00895">
    <property type="entry name" value="FCD"/>
    <property type="match status" value="1"/>
</dbReference>
<accession>A0A6I4MWH8</accession>
<evidence type="ECO:0000256" key="3">
    <source>
        <dbReference type="ARBA" id="ARBA00023163"/>
    </source>
</evidence>
<feature type="domain" description="HTH gntR-type" evidence="4">
    <location>
        <begin position="7"/>
        <end position="75"/>
    </location>
</feature>
<evidence type="ECO:0000256" key="1">
    <source>
        <dbReference type="ARBA" id="ARBA00023015"/>
    </source>
</evidence>
<dbReference type="InterPro" id="IPR036390">
    <property type="entry name" value="WH_DNA-bd_sf"/>
</dbReference>
<organism evidence="5 6">
    <name type="scientific">Actinomadura physcomitrii</name>
    <dbReference type="NCBI Taxonomy" id="2650748"/>
    <lineage>
        <taxon>Bacteria</taxon>
        <taxon>Bacillati</taxon>
        <taxon>Actinomycetota</taxon>
        <taxon>Actinomycetes</taxon>
        <taxon>Streptosporangiales</taxon>
        <taxon>Thermomonosporaceae</taxon>
        <taxon>Actinomadura</taxon>
    </lineage>
</organism>
<sequence>MMTIAGQEAGRPLHLRICDDLLTGRLTERDRLSENALSARYGVSRTPVREALVRLEQDGLIERNGATARLRIRTAEEINDIYRARAWLEQAIAEDAADRHGELDLLRLQHALEAGAELDPATASPSDLMAANRLFHDALGQAAHNAVLLDLQGRLTMQVARLAETTLSAPGRWPAAHRQHAEILEHVRAGRRADAGRVARRHMDDARDIRLTLSVQAR</sequence>
<name>A0A6I4MWH8_9ACTN</name>
<proteinExistence type="predicted"/>
<dbReference type="Gene3D" id="1.10.10.10">
    <property type="entry name" value="Winged helix-like DNA-binding domain superfamily/Winged helix DNA-binding domain"/>
    <property type="match status" value="1"/>
</dbReference>
<dbReference type="GO" id="GO:0003700">
    <property type="term" value="F:DNA-binding transcription factor activity"/>
    <property type="evidence" value="ECO:0007669"/>
    <property type="project" value="InterPro"/>
</dbReference>
<evidence type="ECO:0000313" key="6">
    <source>
        <dbReference type="Proteomes" id="UP000462055"/>
    </source>
</evidence>